<protein>
    <submittedName>
        <fullName evidence="2">Uncharacterized protein</fullName>
    </submittedName>
</protein>
<dbReference type="AlphaFoldDB" id="A0A2R8C7F3"/>
<evidence type="ECO:0000313" key="2">
    <source>
        <dbReference type="EMBL" id="SPJ28361.1"/>
    </source>
</evidence>
<name>A0A2R8C7F3_9RHOB</name>
<sequence length="53" mass="5854">MDILIWWVGCILAATLLPTARSPELSVQPVKPSGSDAPQGCQKERRARPSHRE</sequence>
<keyword evidence="3" id="KW-1185">Reference proteome</keyword>
<dbReference type="EMBL" id="ONZG01000004">
    <property type="protein sequence ID" value="SPJ28361.1"/>
    <property type="molecule type" value="Genomic_DNA"/>
</dbReference>
<dbReference type="Proteomes" id="UP000244898">
    <property type="component" value="Unassembled WGS sequence"/>
</dbReference>
<accession>A0A2R8C7F3</accession>
<evidence type="ECO:0000256" key="1">
    <source>
        <dbReference type="SAM" id="MobiDB-lite"/>
    </source>
</evidence>
<feature type="region of interest" description="Disordered" evidence="1">
    <location>
        <begin position="23"/>
        <end position="53"/>
    </location>
</feature>
<proteinExistence type="predicted"/>
<gene>
    <name evidence="2" type="ORF">TRM7615_01860</name>
</gene>
<evidence type="ECO:0000313" key="3">
    <source>
        <dbReference type="Proteomes" id="UP000244898"/>
    </source>
</evidence>
<organism evidence="2 3">
    <name type="scientific">Falsiruegeria mediterranea M17</name>
    <dbReference type="NCBI Taxonomy" id="1200281"/>
    <lineage>
        <taxon>Bacteria</taxon>
        <taxon>Pseudomonadati</taxon>
        <taxon>Pseudomonadota</taxon>
        <taxon>Alphaproteobacteria</taxon>
        <taxon>Rhodobacterales</taxon>
        <taxon>Roseobacteraceae</taxon>
        <taxon>Falsiruegeria</taxon>
    </lineage>
</organism>
<reference evidence="3" key="1">
    <citation type="submission" date="2018-03" db="EMBL/GenBank/DDBJ databases">
        <authorList>
            <person name="Rodrigo-Torres L."/>
            <person name="Arahal R. D."/>
            <person name="Lucena T."/>
        </authorList>
    </citation>
    <scope>NUCLEOTIDE SEQUENCE [LARGE SCALE GENOMIC DNA]</scope>
    <source>
        <strain evidence="3">CECT 7615</strain>
    </source>
</reference>